<accession>A0ABT9ZBA7</accession>
<gene>
    <name evidence="1" type="ORF">J2S19_000789</name>
</gene>
<dbReference type="RefSeq" id="WP_307337384.1">
    <property type="nucleotide sequence ID" value="NZ_JAUSUD010000002.1"/>
</dbReference>
<comment type="caution">
    <text evidence="1">The sequence shown here is derived from an EMBL/GenBank/DDBJ whole genome shotgun (WGS) entry which is preliminary data.</text>
</comment>
<evidence type="ECO:0000313" key="2">
    <source>
        <dbReference type="Proteomes" id="UP001234495"/>
    </source>
</evidence>
<dbReference type="Pfam" id="PF14156">
    <property type="entry name" value="AbbA_antirepres"/>
    <property type="match status" value="1"/>
</dbReference>
<organism evidence="1 2">
    <name type="scientific">Metabacillus malikii</name>
    <dbReference type="NCBI Taxonomy" id="1504265"/>
    <lineage>
        <taxon>Bacteria</taxon>
        <taxon>Bacillati</taxon>
        <taxon>Bacillota</taxon>
        <taxon>Bacilli</taxon>
        <taxon>Bacillales</taxon>
        <taxon>Bacillaceae</taxon>
        <taxon>Metabacillus</taxon>
    </lineage>
</organism>
<evidence type="ECO:0008006" key="3">
    <source>
        <dbReference type="Google" id="ProtNLM"/>
    </source>
</evidence>
<keyword evidence="2" id="KW-1185">Reference proteome</keyword>
<name>A0ABT9ZBA7_9BACI</name>
<sequence>MEATLNKITLDEYRLLVELLISQQYAIEIICSELNDYEIGAKTMEWDRYKRLIALYEKLRIT</sequence>
<dbReference type="InterPro" id="IPR025446">
    <property type="entry name" value="Antirep_AbbA"/>
</dbReference>
<proteinExistence type="predicted"/>
<reference evidence="1 2" key="1">
    <citation type="submission" date="2023-07" db="EMBL/GenBank/DDBJ databases">
        <title>Genomic Encyclopedia of Type Strains, Phase IV (KMG-IV): sequencing the most valuable type-strain genomes for metagenomic binning, comparative biology and taxonomic classification.</title>
        <authorList>
            <person name="Goeker M."/>
        </authorList>
    </citation>
    <scope>NUCLEOTIDE SEQUENCE [LARGE SCALE GENOMIC DNA]</scope>
    <source>
        <strain evidence="1 2">DSM 29005</strain>
    </source>
</reference>
<dbReference type="EMBL" id="JAUSUD010000002">
    <property type="protein sequence ID" value="MDQ0229538.1"/>
    <property type="molecule type" value="Genomic_DNA"/>
</dbReference>
<dbReference type="Gene3D" id="1.10.287.3030">
    <property type="match status" value="1"/>
</dbReference>
<protein>
    <recommendedName>
        <fullName evidence="3">Antirepressor AbbA</fullName>
    </recommendedName>
</protein>
<evidence type="ECO:0000313" key="1">
    <source>
        <dbReference type="EMBL" id="MDQ0229538.1"/>
    </source>
</evidence>
<dbReference type="Proteomes" id="UP001234495">
    <property type="component" value="Unassembled WGS sequence"/>
</dbReference>